<dbReference type="GO" id="GO:0005576">
    <property type="term" value="C:extracellular region"/>
    <property type="evidence" value="ECO:0007669"/>
    <property type="project" value="UniProtKB-SubCell"/>
</dbReference>
<evidence type="ECO:0000313" key="8">
    <source>
        <dbReference type="Proteomes" id="UP001443914"/>
    </source>
</evidence>
<protein>
    <recommendedName>
        <fullName evidence="6">S-protein homolog</fullName>
    </recommendedName>
</protein>
<comment type="subcellular location">
    <subcellularLocation>
        <location evidence="1 6">Secreted</location>
    </subcellularLocation>
</comment>
<dbReference type="PANTHER" id="PTHR31232">
    <property type="match status" value="1"/>
</dbReference>
<evidence type="ECO:0000256" key="1">
    <source>
        <dbReference type="ARBA" id="ARBA00004613"/>
    </source>
</evidence>
<keyword evidence="5" id="KW-0732">Signal</keyword>
<accession>A0AAW1HL83</accession>
<reference evidence="7" key="1">
    <citation type="submission" date="2024-03" db="EMBL/GenBank/DDBJ databases">
        <title>WGS assembly of Saponaria officinalis var. Norfolk2.</title>
        <authorList>
            <person name="Jenkins J."/>
            <person name="Shu S."/>
            <person name="Grimwood J."/>
            <person name="Barry K."/>
            <person name="Goodstein D."/>
            <person name="Schmutz J."/>
            <person name="Leebens-Mack J."/>
            <person name="Osbourn A."/>
        </authorList>
    </citation>
    <scope>NUCLEOTIDE SEQUENCE [LARGE SCALE GENOMIC DNA]</scope>
    <source>
        <strain evidence="7">JIC</strain>
    </source>
</reference>
<organism evidence="7 8">
    <name type="scientific">Saponaria officinalis</name>
    <name type="common">Common soapwort</name>
    <name type="synonym">Lychnis saponaria</name>
    <dbReference type="NCBI Taxonomy" id="3572"/>
    <lineage>
        <taxon>Eukaryota</taxon>
        <taxon>Viridiplantae</taxon>
        <taxon>Streptophyta</taxon>
        <taxon>Embryophyta</taxon>
        <taxon>Tracheophyta</taxon>
        <taxon>Spermatophyta</taxon>
        <taxon>Magnoliopsida</taxon>
        <taxon>eudicotyledons</taxon>
        <taxon>Gunneridae</taxon>
        <taxon>Pentapetalae</taxon>
        <taxon>Caryophyllales</taxon>
        <taxon>Caryophyllaceae</taxon>
        <taxon>Caryophylleae</taxon>
        <taxon>Saponaria</taxon>
    </lineage>
</organism>
<comment type="caution">
    <text evidence="7">The sequence shown here is derived from an EMBL/GenBank/DDBJ whole genome shotgun (WGS) entry which is preliminary data.</text>
</comment>
<dbReference type="GO" id="GO:0060320">
    <property type="term" value="P:rejection of self pollen"/>
    <property type="evidence" value="ECO:0007669"/>
    <property type="project" value="UniProtKB-KW"/>
</dbReference>
<evidence type="ECO:0000256" key="3">
    <source>
        <dbReference type="ARBA" id="ARBA00022471"/>
    </source>
</evidence>
<dbReference type="Proteomes" id="UP001443914">
    <property type="component" value="Unassembled WGS sequence"/>
</dbReference>
<evidence type="ECO:0000256" key="5">
    <source>
        <dbReference type="ARBA" id="ARBA00022729"/>
    </source>
</evidence>
<keyword evidence="4 6" id="KW-0964">Secreted</keyword>
<comment type="similarity">
    <text evidence="2 6">Belongs to the plant self-incompatibility (S1) protein family.</text>
</comment>
<gene>
    <name evidence="7" type="ORF">RND81_11G115100</name>
</gene>
<dbReference type="PANTHER" id="PTHR31232:SF155">
    <property type="entry name" value="PLANT SELF-INCOMPATIBILITY PROTEIN S1 FAMILY"/>
    <property type="match status" value="1"/>
</dbReference>
<dbReference type="EMBL" id="JBDFQZ010000011">
    <property type="protein sequence ID" value="KAK9676998.1"/>
    <property type="molecule type" value="Genomic_DNA"/>
</dbReference>
<proteinExistence type="inferred from homology"/>
<evidence type="ECO:0000256" key="6">
    <source>
        <dbReference type="RuleBase" id="RU367044"/>
    </source>
</evidence>
<dbReference type="InterPro" id="IPR010264">
    <property type="entry name" value="Self-incomp_S1"/>
</dbReference>
<sequence length="103" mass="12626">MFNKFDILLFNNLPEGETLHVHCVSGYEDIGEHAIRTSEYYRFSFRYNIIQANIAWCNIWWNGDRPLVEKCDFKECRWYFQQDGVYLKHIPQNRLEWESDWVK</sequence>
<dbReference type="AlphaFoldDB" id="A0AAW1HL83"/>
<dbReference type="Pfam" id="PF05938">
    <property type="entry name" value="Self-incomp_S1"/>
    <property type="match status" value="1"/>
</dbReference>
<keyword evidence="8" id="KW-1185">Reference proteome</keyword>
<keyword evidence="3 6" id="KW-0713">Self-incompatibility</keyword>
<evidence type="ECO:0000256" key="2">
    <source>
        <dbReference type="ARBA" id="ARBA00005581"/>
    </source>
</evidence>
<name>A0AAW1HL83_SAPOF</name>
<evidence type="ECO:0000313" key="7">
    <source>
        <dbReference type="EMBL" id="KAK9676998.1"/>
    </source>
</evidence>
<evidence type="ECO:0000256" key="4">
    <source>
        <dbReference type="ARBA" id="ARBA00022525"/>
    </source>
</evidence>